<accession>A0A381XPC9</accession>
<sequence>KDGRWITNKGIILKNDDPKILHLK</sequence>
<protein>
    <submittedName>
        <fullName evidence="1">Uncharacterized protein</fullName>
    </submittedName>
</protein>
<dbReference type="AlphaFoldDB" id="A0A381XPC9"/>
<organism evidence="1">
    <name type="scientific">marine metagenome</name>
    <dbReference type="NCBI Taxonomy" id="408172"/>
    <lineage>
        <taxon>unclassified sequences</taxon>
        <taxon>metagenomes</taxon>
        <taxon>ecological metagenomes</taxon>
    </lineage>
</organism>
<evidence type="ECO:0000313" key="1">
    <source>
        <dbReference type="EMBL" id="SVA66067.1"/>
    </source>
</evidence>
<gene>
    <name evidence="1" type="ORF">METZ01_LOCUS118921</name>
</gene>
<dbReference type="EMBL" id="UINC01015744">
    <property type="protein sequence ID" value="SVA66067.1"/>
    <property type="molecule type" value="Genomic_DNA"/>
</dbReference>
<feature type="non-terminal residue" evidence="1">
    <location>
        <position position="1"/>
    </location>
</feature>
<reference evidence="1" key="1">
    <citation type="submission" date="2018-05" db="EMBL/GenBank/DDBJ databases">
        <authorList>
            <person name="Lanie J.A."/>
            <person name="Ng W.-L."/>
            <person name="Kazmierczak K.M."/>
            <person name="Andrzejewski T.M."/>
            <person name="Davidsen T.M."/>
            <person name="Wayne K.J."/>
            <person name="Tettelin H."/>
            <person name="Glass J.I."/>
            <person name="Rusch D."/>
            <person name="Podicherti R."/>
            <person name="Tsui H.-C.T."/>
            <person name="Winkler M.E."/>
        </authorList>
    </citation>
    <scope>NUCLEOTIDE SEQUENCE</scope>
</reference>
<name>A0A381XPC9_9ZZZZ</name>
<proteinExistence type="predicted"/>